<dbReference type="AlphaFoldDB" id="A0A1G7FIZ1"/>
<protein>
    <submittedName>
        <fullName evidence="1">Uncharacterized protein</fullName>
    </submittedName>
</protein>
<gene>
    <name evidence="1" type="ORF">SAMN05421544_12320</name>
</gene>
<proteinExistence type="predicted"/>
<sequence>MTIEDKQKAVQIFEEHPQLSKLWMNPKGEFFTSEDLAKNSLGKGETLECIDRVLEVESPATEQELTVDENIGQIEAEKAVSQVEQMLIDEQKGKNRAAIKKAAEKKISKLKKLNDDE</sequence>
<dbReference type="OrthoDB" id="1271042at2"/>
<evidence type="ECO:0000313" key="2">
    <source>
        <dbReference type="Proteomes" id="UP000198517"/>
    </source>
</evidence>
<keyword evidence="2" id="KW-1185">Reference proteome</keyword>
<accession>A0A1G7FIZ1</accession>
<dbReference type="STRING" id="1071918.SAMN05421544_12320"/>
<dbReference type="Proteomes" id="UP000198517">
    <property type="component" value="Unassembled WGS sequence"/>
</dbReference>
<organism evidence="1 2">
    <name type="scientific">Riemerella columbipharyngis</name>
    <dbReference type="NCBI Taxonomy" id="1071918"/>
    <lineage>
        <taxon>Bacteria</taxon>
        <taxon>Pseudomonadati</taxon>
        <taxon>Bacteroidota</taxon>
        <taxon>Flavobacteriia</taxon>
        <taxon>Flavobacteriales</taxon>
        <taxon>Weeksellaceae</taxon>
        <taxon>Riemerella</taxon>
    </lineage>
</organism>
<dbReference type="RefSeq" id="WP_092737919.1">
    <property type="nucleotide sequence ID" value="NZ_FNAS01000023.1"/>
</dbReference>
<dbReference type="EMBL" id="FNAS01000023">
    <property type="protein sequence ID" value="SDE75832.1"/>
    <property type="molecule type" value="Genomic_DNA"/>
</dbReference>
<evidence type="ECO:0000313" key="1">
    <source>
        <dbReference type="EMBL" id="SDE75832.1"/>
    </source>
</evidence>
<reference evidence="1 2" key="1">
    <citation type="submission" date="2016-10" db="EMBL/GenBank/DDBJ databases">
        <authorList>
            <person name="de Groot N.N."/>
        </authorList>
    </citation>
    <scope>NUCLEOTIDE SEQUENCE [LARGE SCALE GENOMIC DNA]</scope>
    <source>
        <strain evidence="1 2">DSM 24015</strain>
    </source>
</reference>
<name>A0A1G7FIZ1_9FLAO</name>